<dbReference type="Gene3D" id="3.40.50.410">
    <property type="entry name" value="von Willebrand factor, type A domain"/>
    <property type="match status" value="1"/>
</dbReference>
<evidence type="ECO:0000313" key="2">
    <source>
        <dbReference type="EMBL" id="SFB84672.1"/>
    </source>
</evidence>
<sequence>MNEPWAAEAENPAFAASMLQKCLPTYLLVDVSSSMSPHEQTLNDLLDFLHGELVSSPRVSEFAYISIVVFSSEPTLVLEMTDLQYVPSMPRVQCSGSTQFGKAFDLVRQRIEMDVPLLRDQGKAVLRPAVFFLTDGAPMDPDWESAFRRLVDPQSKRRPHVIAFGFGKAREAVLSRVATKAAFLAEGVGNQREALTEAINSLLNSLVASARAEEMRIPAEAEGFRSIPIEYVE</sequence>
<evidence type="ECO:0000259" key="1">
    <source>
        <dbReference type="PROSITE" id="PS50234"/>
    </source>
</evidence>
<organism evidence="2 3">
    <name type="scientific">Streptomyces aidingensis</name>
    <dbReference type="NCBI Taxonomy" id="910347"/>
    <lineage>
        <taxon>Bacteria</taxon>
        <taxon>Bacillati</taxon>
        <taxon>Actinomycetota</taxon>
        <taxon>Actinomycetes</taxon>
        <taxon>Kitasatosporales</taxon>
        <taxon>Streptomycetaceae</taxon>
        <taxon>Streptomyces</taxon>
    </lineage>
</organism>
<reference evidence="2 3" key="1">
    <citation type="submission" date="2016-10" db="EMBL/GenBank/DDBJ databases">
        <authorList>
            <person name="de Groot N.N."/>
        </authorList>
    </citation>
    <scope>NUCLEOTIDE SEQUENCE [LARGE SCALE GENOMIC DNA]</scope>
    <source>
        <strain evidence="2 3">CGMCC 4.5739</strain>
    </source>
</reference>
<proteinExistence type="predicted"/>
<dbReference type="AlphaFoldDB" id="A0A1I1EDK8"/>
<dbReference type="Proteomes" id="UP000199207">
    <property type="component" value="Unassembled WGS sequence"/>
</dbReference>
<protein>
    <submittedName>
        <fullName evidence="2">Uncharacterized conserved protein YegL, contains vWA domain of TerY type</fullName>
    </submittedName>
</protein>
<dbReference type="EMBL" id="FOLM01000001">
    <property type="protein sequence ID" value="SFB84672.1"/>
    <property type="molecule type" value="Genomic_DNA"/>
</dbReference>
<evidence type="ECO:0000313" key="3">
    <source>
        <dbReference type="Proteomes" id="UP000199207"/>
    </source>
</evidence>
<dbReference type="PROSITE" id="PS50234">
    <property type="entry name" value="VWFA"/>
    <property type="match status" value="1"/>
</dbReference>
<accession>A0A1I1EDK8</accession>
<feature type="domain" description="VWFA" evidence="1">
    <location>
        <begin position="24"/>
        <end position="206"/>
    </location>
</feature>
<gene>
    <name evidence="2" type="ORF">SAMN05421773_101240</name>
</gene>
<dbReference type="Pfam" id="PF00092">
    <property type="entry name" value="VWA"/>
    <property type="match status" value="1"/>
</dbReference>
<dbReference type="SMART" id="SM00327">
    <property type="entry name" value="VWA"/>
    <property type="match status" value="1"/>
</dbReference>
<dbReference type="SUPFAM" id="SSF53300">
    <property type="entry name" value="vWA-like"/>
    <property type="match status" value="1"/>
</dbReference>
<name>A0A1I1EDK8_9ACTN</name>
<keyword evidence="3" id="KW-1185">Reference proteome</keyword>
<dbReference type="RefSeq" id="WP_245833725.1">
    <property type="nucleotide sequence ID" value="NZ_FOLM01000001.1"/>
</dbReference>
<dbReference type="InterPro" id="IPR002035">
    <property type="entry name" value="VWF_A"/>
</dbReference>
<dbReference type="InterPro" id="IPR036465">
    <property type="entry name" value="vWFA_dom_sf"/>
</dbReference>
<dbReference type="STRING" id="910347.SAMN05421773_101240"/>